<gene>
    <name evidence="2" type="ORF">HKD39_02000</name>
</gene>
<accession>A0A849A7P2</accession>
<evidence type="ECO:0000313" key="3">
    <source>
        <dbReference type="Proteomes" id="UP000562984"/>
    </source>
</evidence>
<dbReference type="AlphaFoldDB" id="A0A849A7P2"/>
<dbReference type="PANTHER" id="PTHR37305:SF1">
    <property type="entry name" value="MEMBRANE PROTEIN"/>
    <property type="match status" value="1"/>
</dbReference>
<evidence type="ECO:0000313" key="2">
    <source>
        <dbReference type="EMBL" id="NNG34510.1"/>
    </source>
</evidence>
<keyword evidence="1" id="KW-0812">Transmembrane</keyword>
<sequence length="314" mass="33617">MSPVHRDHSADTAVDVMEHLPRSGSASAGGLASGFSPKHTLPVRVELRRQLHRRRTQLALAFMVLLPVILAIAFAFDSGQPDSGSRESTSPGSSFVDLAKQGATNFAIVAMFFAASFLLVVVVSLFFGDTVASEASWSSLRYLLAMPVPRNRLLRQKFLVAALLSLVAVVLLPVAAWVLGAIVYGTGPVTTPLGLTFGGWSALGRLAIVVGYVAISLLWVAGLAFLLSVCTDAPLGAVGGSVLLAILSQILNQIEALGGIRDWLPTHYAFAWTGAMVDPIRWDDMVRGSFSSLLYGTIFTALAFWRFNRKDITS</sequence>
<feature type="transmembrane region" description="Helical" evidence="1">
    <location>
        <begin position="106"/>
        <end position="127"/>
    </location>
</feature>
<name>A0A849A7P2_9ACTN</name>
<dbReference type="EMBL" id="JABEND010000001">
    <property type="protein sequence ID" value="NNG34510.1"/>
    <property type="molecule type" value="Genomic_DNA"/>
</dbReference>
<reference evidence="2 3" key="1">
    <citation type="submission" date="2020-05" db="EMBL/GenBank/DDBJ databases">
        <title>Nakamurella sp. DB0629 isolated from air conditioner.</title>
        <authorList>
            <person name="Kim D.H."/>
            <person name="Kim D.-U."/>
        </authorList>
    </citation>
    <scope>NUCLEOTIDE SEQUENCE [LARGE SCALE GENOMIC DNA]</scope>
    <source>
        <strain evidence="2 3">DB0629</strain>
    </source>
</reference>
<protein>
    <submittedName>
        <fullName evidence="2">ABC transporter permease</fullName>
    </submittedName>
</protein>
<keyword evidence="1" id="KW-1133">Transmembrane helix</keyword>
<dbReference type="RefSeq" id="WP_171198132.1">
    <property type="nucleotide sequence ID" value="NZ_JABEND010000001.1"/>
</dbReference>
<dbReference type="PANTHER" id="PTHR37305">
    <property type="entry name" value="INTEGRAL MEMBRANE PROTEIN-RELATED"/>
    <property type="match status" value="1"/>
</dbReference>
<dbReference type="Proteomes" id="UP000562984">
    <property type="component" value="Unassembled WGS sequence"/>
</dbReference>
<keyword evidence="3" id="KW-1185">Reference proteome</keyword>
<dbReference type="Pfam" id="PF12679">
    <property type="entry name" value="ABC2_membrane_2"/>
    <property type="match status" value="1"/>
</dbReference>
<comment type="caution">
    <text evidence="2">The sequence shown here is derived from an EMBL/GenBank/DDBJ whole genome shotgun (WGS) entry which is preliminary data.</text>
</comment>
<dbReference type="GO" id="GO:0005886">
    <property type="term" value="C:plasma membrane"/>
    <property type="evidence" value="ECO:0007669"/>
    <property type="project" value="UniProtKB-SubCell"/>
</dbReference>
<proteinExistence type="predicted"/>
<feature type="transmembrane region" description="Helical" evidence="1">
    <location>
        <begin position="203"/>
        <end position="226"/>
    </location>
</feature>
<feature type="transmembrane region" description="Helical" evidence="1">
    <location>
        <begin position="233"/>
        <end position="251"/>
    </location>
</feature>
<keyword evidence="1" id="KW-0472">Membrane</keyword>
<organism evidence="2 3">
    <name type="scientific">Nakamurella aerolata</name>
    <dbReference type="NCBI Taxonomy" id="1656892"/>
    <lineage>
        <taxon>Bacteria</taxon>
        <taxon>Bacillati</taxon>
        <taxon>Actinomycetota</taxon>
        <taxon>Actinomycetes</taxon>
        <taxon>Nakamurellales</taxon>
        <taxon>Nakamurellaceae</taxon>
        <taxon>Nakamurella</taxon>
    </lineage>
</organism>
<dbReference type="GO" id="GO:0140359">
    <property type="term" value="F:ABC-type transporter activity"/>
    <property type="evidence" value="ECO:0007669"/>
    <property type="project" value="InterPro"/>
</dbReference>
<feature type="transmembrane region" description="Helical" evidence="1">
    <location>
        <begin position="58"/>
        <end position="76"/>
    </location>
</feature>
<feature type="transmembrane region" description="Helical" evidence="1">
    <location>
        <begin position="285"/>
        <end position="305"/>
    </location>
</feature>
<feature type="transmembrane region" description="Helical" evidence="1">
    <location>
        <begin position="158"/>
        <end position="183"/>
    </location>
</feature>
<evidence type="ECO:0000256" key="1">
    <source>
        <dbReference type="SAM" id="Phobius"/>
    </source>
</evidence>